<feature type="compositionally biased region" description="Polar residues" evidence="5">
    <location>
        <begin position="175"/>
        <end position="189"/>
    </location>
</feature>
<accession>A0ABT7UZN2</accession>
<keyword evidence="3" id="KW-0732">Signal</keyword>
<comment type="caution">
    <text evidence="8">The sequence shown here is derived from an EMBL/GenBank/DDBJ whole genome shotgun (WGS) entry which is preliminary data.</text>
</comment>
<evidence type="ECO:0000256" key="1">
    <source>
        <dbReference type="ARBA" id="ARBA00022512"/>
    </source>
</evidence>
<dbReference type="PROSITE" id="PS50847">
    <property type="entry name" value="GRAM_POS_ANCHORING"/>
    <property type="match status" value="1"/>
</dbReference>
<name>A0ABT7UZN2_9LACO</name>
<feature type="non-terminal residue" evidence="8">
    <location>
        <position position="1"/>
    </location>
</feature>
<keyword evidence="1" id="KW-0134">Cell wall</keyword>
<evidence type="ECO:0000313" key="9">
    <source>
        <dbReference type="Proteomes" id="UP001529343"/>
    </source>
</evidence>
<keyword evidence="6" id="KW-0472">Membrane</keyword>
<keyword evidence="6" id="KW-1133">Transmembrane helix</keyword>
<reference evidence="9" key="1">
    <citation type="submission" date="2023-06" db="EMBL/GenBank/DDBJ databases">
        <title>Identification and characterization of horizontal gene transfer across gut microbiota members of farm animals based on homology search.</title>
        <authorList>
            <person name="Zeman M."/>
            <person name="Kubasova T."/>
            <person name="Jahodarova E."/>
            <person name="Nykrynova M."/>
            <person name="Rychlik I."/>
        </authorList>
    </citation>
    <scope>NUCLEOTIDE SEQUENCE [LARGE SCALE GENOMIC DNA]</scope>
    <source>
        <strain evidence="9">161_Gplus</strain>
    </source>
</reference>
<evidence type="ECO:0000259" key="7">
    <source>
        <dbReference type="PROSITE" id="PS50847"/>
    </source>
</evidence>
<evidence type="ECO:0000256" key="4">
    <source>
        <dbReference type="ARBA" id="ARBA00023088"/>
    </source>
</evidence>
<organism evidence="8 9">
    <name type="scientific">Limosilactobacillus pontis</name>
    <dbReference type="NCBI Taxonomy" id="35787"/>
    <lineage>
        <taxon>Bacteria</taxon>
        <taxon>Bacillati</taxon>
        <taxon>Bacillota</taxon>
        <taxon>Bacilli</taxon>
        <taxon>Lactobacillales</taxon>
        <taxon>Lactobacillaceae</taxon>
        <taxon>Limosilactobacillus</taxon>
    </lineage>
</organism>
<dbReference type="InterPro" id="IPR019931">
    <property type="entry name" value="LPXTG_anchor"/>
</dbReference>
<gene>
    <name evidence="8" type="ORF">QUW44_08440</name>
</gene>
<keyword evidence="2" id="KW-0964">Secreted</keyword>
<proteinExistence type="predicted"/>
<keyword evidence="9" id="KW-1185">Reference proteome</keyword>
<dbReference type="InterPro" id="IPR026588">
    <property type="entry name" value="Choice_anch_A"/>
</dbReference>
<evidence type="ECO:0000256" key="2">
    <source>
        <dbReference type="ARBA" id="ARBA00022525"/>
    </source>
</evidence>
<evidence type="ECO:0000313" key="8">
    <source>
        <dbReference type="EMBL" id="MDM8267166.1"/>
    </source>
</evidence>
<evidence type="ECO:0000256" key="3">
    <source>
        <dbReference type="ARBA" id="ARBA00022729"/>
    </source>
</evidence>
<reference evidence="8 9" key="2">
    <citation type="submission" date="2023-06" db="EMBL/GenBank/DDBJ databases">
        <authorList>
            <person name="Zeman M."/>
            <person name="Kubasova T."/>
            <person name="Jahodarova E."/>
            <person name="Nykrynova M."/>
            <person name="Rychlik I."/>
        </authorList>
    </citation>
    <scope>NUCLEOTIDE SEQUENCE [LARGE SCALE GENOMIC DNA]</scope>
    <source>
        <strain evidence="8 9">161_Gplus</strain>
    </source>
</reference>
<feature type="transmembrane region" description="Helical" evidence="6">
    <location>
        <begin position="227"/>
        <end position="246"/>
    </location>
</feature>
<evidence type="ECO:0000256" key="5">
    <source>
        <dbReference type="SAM" id="MobiDB-lite"/>
    </source>
</evidence>
<keyword evidence="6" id="KW-0812">Transmembrane</keyword>
<dbReference type="NCBIfam" id="TIGR01167">
    <property type="entry name" value="LPXTG_anchor"/>
    <property type="match status" value="1"/>
</dbReference>
<sequence>PPYTDPYVRWCERSVIEIINYLLLDFLVFNDDEKNNHVNPGESHAHPNHILWNFGDSAAHIVIQSGHFMGSILAPNATITANVNVDGNIIANIVNIKGGESHKWDIHPVEEFVQPTDPQPTDLVIIPPTTDDEFAGETNPGKPSDSDTPQLEPTPDKDPVPSTPESATPAKPDGSHQSQPVKLTSQDPVVVDTPSSQFQTVAAPTSAIAKAEDEAVALPQTGTDNHGILLGIALAITAQLMIGGLVQPKKKKK</sequence>
<dbReference type="Proteomes" id="UP001529343">
    <property type="component" value="Unassembled WGS sequence"/>
</dbReference>
<feature type="domain" description="Gram-positive cocci surface proteins LPxTG" evidence="7">
    <location>
        <begin position="218"/>
        <end position="253"/>
    </location>
</feature>
<dbReference type="NCBIfam" id="TIGR04215">
    <property type="entry name" value="choice_anch_A"/>
    <property type="match status" value="1"/>
</dbReference>
<protein>
    <submittedName>
        <fullName evidence="8">Choice-of-anchor A family protein</fullName>
    </submittedName>
</protein>
<keyword evidence="4" id="KW-0572">Peptidoglycan-anchor</keyword>
<dbReference type="EMBL" id="JAUDDW010000040">
    <property type="protein sequence ID" value="MDM8267166.1"/>
    <property type="molecule type" value="Genomic_DNA"/>
</dbReference>
<feature type="region of interest" description="Disordered" evidence="5">
    <location>
        <begin position="112"/>
        <end position="189"/>
    </location>
</feature>
<evidence type="ECO:0000256" key="6">
    <source>
        <dbReference type="SAM" id="Phobius"/>
    </source>
</evidence>
<dbReference type="Pfam" id="PF20597">
    <property type="entry name" value="pAdhesive_15"/>
    <property type="match status" value="1"/>
</dbReference>